<protein>
    <submittedName>
        <fullName evidence="5">DUF4352 domain-containing protein</fullName>
    </submittedName>
</protein>
<feature type="compositionally biased region" description="Low complexity" evidence="2">
    <location>
        <begin position="286"/>
        <end position="303"/>
    </location>
</feature>
<keyword evidence="6" id="KW-1185">Reference proteome</keyword>
<evidence type="ECO:0000259" key="4">
    <source>
        <dbReference type="Pfam" id="PF11611"/>
    </source>
</evidence>
<name>A0ABT2QS64_9STAP</name>
<sequence>MADYHNKSKQEQREWVEFQEYKRRQQHKRPKRGWLLGLTISAVILLLLSIGIISIIFFIKGDTPFTQPVKSEYKMGETAKNGDLNVTVNSATKTNVVNPTFMPTYPKGQFITVNVRIKNKGNEALTVDSTMFKLKSEGKTLQADSSASTAANIREDGSGSTFFLEQINPDSSASGQIVFDVSSKVANSKDKKLEISSTLFSSKSVTFDISKLKSDSKNVADEKDSKNEDANSTVDENNNYNKTPTAPSQGATERNHSAVQAPSQQETSANKAKPSTNKKDDSSAKQSESPQQNQSSQPTQNDQGNHSSSQSNTEAHSNSTSSNKPATNESNTNNKK</sequence>
<keyword evidence="3" id="KW-1133">Transmembrane helix</keyword>
<evidence type="ECO:0000313" key="5">
    <source>
        <dbReference type="EMBL" id="MCU5746818.1"/>
    </source>
</evidence>
<dbReference type="Pfam" id="PF11611">
    <property type="entry name" value="DUF4352"/>
    <property type="match status" value="1"/>
</dbReference>
<dbReference type="RefSeq" id="WP_262856501.1">
    <property type="nucleotide sequence ID" value="NZ_JAOPKZ010000015.1"/>
</dbReference>
<feature type="compositionally biased region" description="Polar residues" evidence="2">
    <location>
        <begin position="230"/>
        <end position="275"/>
    </location>
</feature>
<evidence type="ECO:0000256" key="1">
    <source>
        <dbReference type="ARBA" id="ARBA00022729"/>
    </source>
</evidence>
<feature type="transmembrane region" description="Helical" evidence="3">
    <location>
        <begin position="33"/>
        <end position="59"/>
    </location>
</feature>
<dbReference type="Gene3D" id="2.60.40.1240">
    <property type="match status" value="1"/>
</dbReference>
<evidence type="ECO:0000313" key="6">
    <source>
        <dbReference type="Proteomes" id="UP001209553"/>
    </source>
</evidence>
<dbReference type="InterPro" id="IPR029051">
    <property type="entry name" value="DUF4352"/>
</dbReference>
<gene>
    <name evidence="5" type="ORF">N9R04_09035</name>
</gene>
<dbReference type="Proteomes" id="UP001209553">
    <property type="component" value="Unassembled WGS sequence"/>
</dbReference>
<feature type="compositionally biased region" description="Basic and acidic residues" evidence="2">
    <location>
        <begin position="213"/>
        <end position="229"/>
    </location>
</feature>
<evidence type="ECO:0000256" key="3">
    <source>
        <dbReference type="SAM" id="Phobius"/>
    </source>
</evidence>
<proteinExistence type="predicted"/>
<dbReference type="EMBL" id="JAOPKZ010000015">
    <property type="protein sequence ID" value="MCU5746818.1"/>
    <property type="molecule type" value="Genomic_DNA"/>
</dbReference>
<evidence type="ECO:0000256" key="2">
    <source>
        <dbReference type="SAM" id="MobiDB-lite"/>
    </source>
</evidence>
<keyword evidence="3" id="KW-0472">Membrane</keyword>
<organism evidence="5 6">
    <name type="scientific">Staphylococcus marylandisciuri</name>
    <dbReference type="NCBI Taxonomy" id="2981529"/>
    <lineage>
        <taxon>Bacteria</taxon>
        <taxon>Bacillati</taxon>
        <taxon>Bacillota</taxon>
        <taxon>Bacilli</taxon>
        <taxon>Bacillales</taxon>
        <taxon>Staphylococcaceae</taxon>
        <taxon>Staphylococcus</taxon>
    </lineage>
</organism>
<keyword evidence="1" id="KW-0732">Signal</keyword>
<dbReference type="InterPro" id="IPR029050">
    <property type="entry name" value="Immunoprotect_excell_Ig-like"/>
</dbReference>
<accession>A0ABT2QS64</accession>
<feature type="domain" description="DUF4352" evidence="4">
    <location>
        <begin position="73"/>
        <end position="203"/>
    </location>
</feature>
<feature type="region of interest" description="Disordered" evidence="2">
    <location>
        <begin position="213"/>
        <end position="336"/>
    </location>
</feature>
<comment type="caution">
    <text evidence="5">The sequence shown here is derived from an EMBL/GenBank/DDBJ whole genome shotgun (WGS) entry which is preliminary data.</text>
</comment>
<reference evidence="5 6" key="1">
    <citation type="journal article" date="2023" name="Int. J. Syst. Evol. Microbiol.">
        <title>Streptococcus sciuri sp. nov., Staphylococcus marylandisciuri sp. nov. and Staphylococcus americanisciuri sp. nov., isolated from faeces of eastern grey squirrel (Sciurus carolinensis).</title>
        <authorList>
            <person name="Volokhov D.V."/>
            <person name="Zagorodnyaya T.A."/>
            <person name="Furtak V.A."/>
            <person name="Nattanmai G."/>
            <person name="Randall L."/>
            <person name="Jose S."/>
            <person name="Gao Y."/>
            <person name="Eisenberg T."/>
            <person name="Delmonte P."/>
            <person name="Blom J."/>
            <person name="Mitchell K.K."/>
        </authorList>
    </citation>
    <scope>NUCLEOTIDE SEQUENCE [LARGE SCALE GENOMIC DNA]</scope>
    <source>
        <strain evidence="5 6">SQ8-PEA</strain>
    </source>
</reference>
<keyword evidence="3" id="KW-0812">Transmembrane</keyword>
<feature type="compositionally biased region" description="Polar residues" evidence="2">
    <location>
        <begin position="304"/>
        <end position="336"/>
    </location>
</feature>